<evidence type="ECO:0000313" key="1">
    <source>
        <dbReference type="EMBL" id="TQV86229.1"/>
    </source>
</evidence>
<name>A0A545U9X1_9GAMM</name>
<organism evidence="1 2">
    <name type="scientific">Exilibacterium tricleocarpae</name>
    <dbReference type="NCBI Taxonomy" id="2591008"/>
    <lineage>
        <taxon>Bacteria</taxon>
        <taxon>Pseudomonadati</taxon>
        <taxon>Pseudomonadota</taxon>
        <taxon>Gammaproteobacteria</taxon>
        <taxon>Cellvibrionales</taxon>
        <taxon>Cellvibrionaceae</taxon>
        <taxon>Exilibacterium</taxon>
    </lineage>
</organism>
<accession>A0A545U9X1</accession>
<evidence type="ECO:0000313" key="2">
    <source>
        <dbReference type="Proteomes" id="UP000319732"/>
    </source>
</evidence>
<comment type="caution">
    <text evidence="1">The sequence shown here is derived from an EMBL/GenBank/DDBJ whole genome shotgun (WGS) entry which is preliminary data.</text>
</comment>
<protein>
    <submittedName>
        <fullName evidence="1">Uncharacterized protein</fullName>
    </submittedName>
</protein>
<dbReference type="AlphaFoldDB" id="A0A545U9X1"/>
<dbReference type="Proteomes" id="UP000319732">
    <property type="component" value="Unassembled WGS sequence"/>
</dbReference>
<dbReference type="RefSeq" id="WP_142902382.1">
    <property type="nucleotide sequence ID" value="NZ_ML660087.1"/>
</dbReference>
<keyword evidence="2" id="KW-1185">Reference proteome</keyword>
<gene>
    <name evidence="1" type="ORF">FKG94_01370</name>
</gene>
<sequence>MKFSTETGLKISALYPKMMRVLNKGLILLAYEKYTEMIMKRVLSLTKVSLILCGILSISITPLSTAEIVGCTNCLERHEDTIVRSFSKACANRFSWANGDKMQTITGAPIDGMFFASNHYDRCVITAPGVCSLVLFHTVASQNVNQNTLDSSDNDPLPTPGGFVLPPGSTSWFVLTDGRYAINGSIVAFRTWSDTCITDF</sequence>
<reference evidence="1 2" key="1">
    <citation type="submission" date="2019-06" db="EMBL/GenBank/DDBJ databases">
        <title>Whole genome sequence for Cellvibrionaceae sp. R142.</title>
        <authorList>
            <person name="Wang G."/>
        </authorList>
    </citation>
    <scope>NUCLEOTIDE SEQUENCE [LARGE SCALE GENOMIC DNA]</scope>
    <source>
        <strain evidence="1 2">R142</strain>
    </source>
</reference>
<dbReference type="EMBL" id="VHSG01000002">
    <property type="protein sequence ID" value="TQV86229.1"/>
    <property type="molecule type" value="Genomic_DNA"/>
</dbReference>
<proteinExistence type="predicted"/>